<dbReference type="InterPro" id="IPR000192">
    <property type="entry name" value="Aminotrans_V_dom"/>
</dbReference>
<evidence type="ECO:0000259" key="1">
    <source>
        <dbReference type="Pfam" id="PF00266"/>
    </source>
</evidence>
<dbReference type="PANTHER" id="PTHR43586:SF21">
    <property type="entry name" value="PYRIDOXAL PHOSPHATE (PLP)-DEPENDENT ASPARTATE AMINOTRANSFERASE SUPERFAMILY"/>
    <property type="match status" value="1"/>
</dbReference>
<dbReference type="Gene3D" id="3.90.1150.10">
    <property type="entry name" value="Aspartate Aminotransferase, domain 1"/>
    <property type="match status" value="1"/>
</dbReference>
<dbReference type="SUPFAM" id="SSF53383">
    <property type="entry name" value="PLP-dependent transferases"/>
    <property type="match status" value="1"/>
</dbReference>
<feature type="domain" description="Aminotransferase class V" evidence="1">
    <location>
        <begin position="25"/>
        <end position="287"/>
    </location>
</feature>
<gene>
    <name evidence="2" type="ORF">METZ01_LOCUS98374</name>
</gene>
<name>A0A381VYZ7_9ZZZZ</name>
<dbReference type="EMBL" id="UINC01010213">
    <property type="protein sequence ID" value="SVA45520.1"/>
    <property type="molecule type" value="Genomic_DNA"/>
</dbReference>
<reference evidence="2" key="1">
    <citation type="submission" date="2018-05" db="EMBL/GenBank/DDBJ databases">
        <authorList>
            <person name="Lanie J.A."/>
            <person name="Ng W.-L."/>
            <person name="Kazmierczak K.M."/>
            <person name="Andrzejewski T.M."/>
            <person name="Davidsen T.M."/>
            <person name="Wayne K.J."/>
            <person name="Tettelin H."/>
            <person name="Glass J.I."/>
            <person name="Rusch D."/>
            <person name="Podicherti R."/>
            <person name="Tsui H.-C.T."/>
            <person name="Winkler M.E."/>
        </authorList>
    </citation>
    <scope>NUCLEOTIDE SEQUENCE</scope>
</reference>
<dbReference type="AlphaFoldDB" id="A0A381VYZ7"/>
<dbReference type="InterPro" id="IPR015421">
    <property type="entry name" value="PyrdxlP-dep_Trfase_major"/>
</dbReference>
<dbReference type="InterPro" id="IPR011340">
    <property type="entry name" value="Cys_dSase-rel"/>
</dbReference>
<dbReference type="PANTHER" id="PTHR43586">
    <property type="entry name" value="CYSTEINE DESULFURASE"/>
    <property type="match status" value="1"/>
</dbReference>
<dbReference type="Pfam" id="PF00266">
    <property type="entry name" value="Aminotran_5"/>
    <property type="match status" value="2"/>
</dbReference>
<sequence>MTLNIKSIREQFPALALKDEGKARIYLDNPGGTQVPRQVLERMEHYLIHTNSNHGGPFRTSVESDKVLEDAHQGMADLLNAKSADEIVFGANMTSLTFMVSRSIGRLLKRGDAILLTRMDHDGNVGPWLHLVEDLGLEVKWLNFNLETYEYDLDEAQSIFKNNNVKLAAINYASNCLGTINNVKALTEMAHQSETLVFVDAVQYVPHGPTDVQDIGCDFLACSPYKFFGPHQGVLWGKAEMLEKLEAYKVRPADNTSPGKFETGTQLHEGQAGTLGVLEYLEWLGETMGAEYNANFPEFSGRRKKLHAAMLAIQNYEQTLSSKLIEGLQNLAGVDVKGISAGKDLARRVPTVSFTVENQNPEEISNKLAAENIFVWHGHNYALEAIRLMGLEESGGVVRIGPVHYNTLEEIDRTLEVLKTCW</sequence>
<evidence type="ECO:0000313" key="2">
    <source>
        <dbReference type="EMBL" id="SVA45520.1"/>
    </source>
</evidence>
<accession>A0A381VYZ7</accession>
<organism evidence="2">
    <name type="scientific">marine metagenome</name>
    <dbReference type="NCBI Taxonomy" id="408172"/>
    <lineage>
        <taxon>unclassified sequences</taxon>
        <taxon>metagenomes</taxon>
        <taxon>ecological metagenomes</taxon>
    </lineage>
</organism>
<dbReference type="InterPro" id="IPR015424">
    <property type="entry name" value="PyrdxlP-dep_Trfase"/>
</dbReference>
<protein>
    <recommendedName>
        <fullName evidence="1">Aminotransferase class V domain-containing protein</fullName>
    </recommendedName>
</protein>
<dbReference type="NCBIfam" id="TIGR01976">
    <property type="entry name" value="am_tr_V_VC1184"/>
    <property type="match status" value="1"/>
</dbReference>
<dbReference type="InterPro" id="IPR015422">
    <property type="entry name" value="PyrdxlP-dep_Trfase_small"/>
</dbReference>
<dbReference type="Gene3D" id="3.40.640.10">
    <property type="entry name" value="Type I PLP-dependent aspartate aminotransferase-like (Major domain)"/>
    <property type="match status" value="1"/>
</dbReference>
<feature type="domain" description="Aminotransferase class V" evidence="1">
    <location>
        <begin position="310"/>
        <end position="413"/>
    </location>
</feature>
<proteinExistence type="predicted"/>